<proteinExistence type="predicted"/>
<gene>
    <name evidence="1" type="ORF">B296_00014288</name>
</gene>
<evidence type="ECO:0000313" key="2">
    <source>
        <dbReference type="Proteomes" id="UP000287651"/>
    </source>
</evidence>
<accession>A0A427ASY0</accession>
<dbReference type="EMBL" id="AMZH03001418">
    <property type="protein sequence ID" value="RRT79369.1"/>
    <property type="molecule type" value="Genomic_DNA"/>
</dbReference>
<evidence type="ECO:0000313" key="1">
    <source>
        <dbReference type="EMBL" id="RRT79369.1"/>
    </source>
</evidence>
<protein>
    <submittedName>
        <fullName evidence="1">Uncharacterized protein</fullName>
    </submittedName>
</protein>
<dbReference type="Proteomes" id="UP000287651">
    <property type="component" value="Unassembled WGS sequence"/>
</dbReference>
<comment type="caution">
    <text evidence="1">The sequence shown here is derived from an EMBL/GenBank/DDBJ whole genome shotgun (WGS) entry which is preliminary data.</text>
</comment>
<sequence length="147" mass="16016">MSDLPADLGGLPIVSCSKIRYGRFTHCPGQFSRPVSRVQSYGLLPAISRRVPSKLSDPFNESLSELPVRFPISCIRAKAVRGEQLPVGRLLIGVATHDHATCRGGQGYRHQECRLLAGSGNARRCGRPRLVAVAREQGQSSPTQGRR</sequence>
<dbReference type="AlphaFoldDB" id="A0A427ASY0"/>
<organism evidence="1 2">
    <name type="scientific">Ensete ventricosum</name>
    <name type="common">Abyssinian banana</name>
    <name type="synonym">Musa ensete</name>
    <dbReference type="NCBI Taxonomy" id="4639"/>
    <lineage>
        <taxon>Eukaryota</taxon>
        <taxon>Viridiplantae</taxon>
        <taxon>Streptophyta</taxon>
        <taxon>Embryophyta</taxon>
        <taxon>Tracheophyta</taxon>
        <taxon>Spermatophyta</taxon>
        <taxon>Magnoliopsida</taxon>
        <taxon>Liliopsida</taxon>
        <taxon>Zingiberales</taxon>
        <taxon>Musaceae</taxon>
        <taxon>Ensete</taxon>
    </lineage>
</organism>
<name>A0A427ASY0_ENSVE</name>
<reference evidence="1 2" key="1">
    <citation type="journal article" date="2014" name="Agronomy (Basel)">
        <title>A Draft Genome Sequence for Ensete ventricosum, the Drought-Tolerant Tree Against Hunger.</title>
        <authorList>
            <person name="Harrison J."/>
            <person name="Moore K.A."/>
            <person name="Paszkiewicz K."/>
            <person name="Jones T."/>
            <person name="Grant M."/>
            <person name="Ambacheew D."/>
            <person name="Muzemil S."/>
            <person name="Studholme D.J."/>
        </authorList>
    </citation>
    <scope>NUCLEOTIDE SEQUENCE [LARGE SCALE GENOMIC DNA]</scope>
</reference>